<dbReference type="OrthoDB" id="2418081at2759"/>
<dbReference type="PANTHER" id="PTHR10655">
    <property type="entry name" value="LYSOPHOSPHOLIPASE-RELATED"/>
    <property type="match status" value="1"/>
</dbReference>
<dbReference type="Gene3D" id="3.40.50.1820">
    <property type="entry name" value="alpha/beta hydrolase"/>
    <property type="match status" value="1"/>
</dbReference>
<comment type="caution">
    <text evidence="4">The sequence shown here is derived from an EMBL/GenBank/DDBJ whole genome shotgun (WGS) entry which is preliminary data.</text>
</comment>
<evidence type="ECO:0000313" key="4">
    <source>
        <dbReference type="EMBL" id="KAF2427792.1"/>
    </source>
</evidence>
<dbReference type="GO" id="GO:0052689">
    <property type="term" value="F:carboxylic ester hydrolase activity"/>
    <property type="evidence" value="ECO:0007669"/>
    <property type="project" value="TreeGrafter"/>
</dbReference>
<dbReference type="Proteomes" id="UP000800235">
    <property type="component" value="Unassembled WGS sequence"/>
</dbReference>
<dbReference type="GO" id="GO:0005737">
    <property type="term" value="C:cytoplasm"/>
    <property type="evidence" value="ECO:0007669"/>
    <property type="project" value="TreeGrafter"/>
</dbReference>
<accession>A0A9P4NMM7</accession>
<dbReference type="AlphaFoldDB" id="A0A9P4NMM7"/>
<dbReference type="InterPro" id="IPR029058">
    <property type="entry name" value="AB_hydrolase_fold"/>
</dbReference>
<dbReference type="SUPFAM" id="SSF53474">
    <property type="entry name" value="alpha/beta-Hydrolases"/>
    <property type="match status" value="1"/>
</dbReference>
<organism evidence="4 5">
    <name type="scientific">Tothia fuscella</name>
    <dbReference type="NCBI Taxonomy" id="1048955"/>
    <lineage>
        <taxon>Eukaryota</taxon>
        <taxon>Fungi</taxon>
        <taxon>Dikarya</taxon>
        <taxon>Ascomycota</taxon>
        <taxon>Pezizomycotina</taxon>
        <taxon>Dothideomycetes</taxon>
        <taxon>Pleosporomycetidae</taxon>
        <taxon>Venturiales</taxon>
        <taxon>Cylindrosympodiaceae</taxon>
        <taxon>Tothia</taxon>
    </lineage>
</organism>
<feature type="domain" description="Phospholipase/carboxylesterase/thioesterase" evidence="3">
    <location>
        <begin position="25"/>
        <end position="186"/>
    </location>
</feature>
<dbReference type="GO" id="GO:0008474">
    <property type="term" value="F:palmitoyl-(protein) hydrolase activity"/>
    <property type="evidence" value="ECO:0007669"/>
    <property type="project" value="TreeGrafter"/>
</dbReference>
<keyword evidence="5" id="KW-1185">Reference proteome</keyword>
<proteinExistence type="inferred from homology"/>
<comment type="similarity">
    <text evidence="1">Belongs to the AB hydrolase superfamily. AB hydrolase 2 family.</text>
</comment>
<evidence type="ECO:0000259" key="3">
    <source>
        <dbReference type="Pfam" id="PF02230"/>
    </source>
</evidence>
<gene>
    <name evidence="4" type="ORF">EJ08DRAFT_651213</name>
</gene>
<evidence type="ECO:0000313" key="5">
    <source>
        <dbReference type="Proteomes" id="UP000800235"/>
    </source>
</evidence>
<name>A0A9P4NMM7_9PEZI</name>
<feature type="region of interest" description="Disordered" evidence="2">
    <location>
        <begin position="1"/>
        <end position="27"/>
    </location>
</feature>
<sequence>MVDSTTQSSRSEDSPKPSTLAYPDPTIIPPTTAHTHTIIILHGRGSNGAFFAEPFLSSQTSSGRTLRQHFPGVKWIFPTAKKRRAAAFNRATINQWFDLWDLHDQENRKELQYEGIRETTAFLHHLITEEARLVGLNNVVLGGLSQGCAMMLHAALSYQHDPHSSGGKGVSFGGFFGMSGWLPFADDILNVSIAAGQEEDGDDDFFDFEDGDTDNNSDSTSAAQLRAANLIRDIADLPVLGSDLTTTTLPFVTIPILLGHATDDEKVPIQLGEQARDVLMEIGLDVTWRSYDFGHWYKVPDQIDDIVDFLREKVGLVNVEDAEKI</sequence>
<dbReference type="InterPro" id="IPR003140">
    <property type="entry name" value="PLipase/COase/thioEstase"/>
</dbReference>
<dbReference type="InterPro" id="IPR050565">
    <property type="entry name" value="LYPA1-2/EST-like"/>
</dbReference>
<dbReference type="Pfam" id="PF02230">
    <property type="entry name" value="Abhydrolase_2"/>
    <property type="match status" value="1"/>
</dbReference>
<protein>
    <submittedName>
        <fullName evidence="4">Alpha/beta-hydrolase</fullName>
    </submittedName>
</protein>
<reference evidence="4" key="1">
    <citation type="journal article" date="2020" name="Stud. Mycol.">
        <title>101 Dothideomycetes genomes: a test case for predicting lifestyles and emergence of pathogens.</title>
        <authorList>
            <person name="Haridas S."/>
            <person name="Albert R."/>
            <person name="Binder M."/>
            <person name="Bloem J."/>
            <person name="Labutti K."/>
            <person name="Salamov A."/>
            <person name="Andreopoulos B."/>
            <person name="Baker S."/>
            <person name="Barry K."/>
            <person name="Bills G."/>
            <person name="Bluhm B."/>
            <person name="Cannon C."/>
            <person name="Castanera R."/>
            <person name="Culley D."/>
            <person name="Daum C."/>
            <person name="Ezra D."/>
            <person name="Gonzalez J."/>
            <person name="Henrissat B."/>
            <person name="Kuo A."/>
            <person name="Liang C."/>
            <person name="Lipzen A."/>
            <person name="Lutzoni F."/>
            <person name="Magnuson J."/>
            <person name="Mondo S."/>
            <person name="Nolan M."/>
            <person name="Ohm R."/>
            <person name="Pangilinan J."/>
            <person name="Park H.-J."/>
            <person name="Ramirez L."/>
            <person name="Alfaro M."/>
            <person name="Sun H."/>
            <person name="Tritt A."/>
            <person name="Yoshinaga Y."/>
            <person name="Zwiers L.-H."/>
            <person name="Turgeon B."/>
            <person name="Goodwin S."/>
            <person name="Spatafora J."/>
            <person name="Crous P."/>
            <person name="Grigoriev I."/>
        </authorList>
    </citation>
    <scope>NUCLEOTIDE SEQUENCE</scope>
    <source>
        <strain evidence="4">CBS 130266</strain>
    </source>
</reference>
<evidence type="ECO:0000256" key="2">
    <source>
        <dbReference type="SAM" id="MobiDB-lite"/>
    </source>
</evidence>
<evidence type="ECO:0000256" key="1">
    <source>
        <dbReference type="ARBA" id="ARBA00006499"/>
    </source>
</evidence>
<dbReference type="EMBL" id="MU007057">
    <property type="protein sequence ID" value="KAF2427792.1"/>
    <property type="molecule type" value="Genomic_DNA"/>
</dbReference>
<dbReference type="PANTHER" id="PTHR10655:SF63">
    <property type="entry name" value="PHOSPHOLIPASE_CARBOXYLESTERASE_THIOESTERASE DOMAIN-CONTAINING PROTEIN"/>
    <property type="match status" value="1"/>
</dbReference>